<evidence type="ECO:0000259" key="9">
    <source>
        <dbReference type="PROSITE" id="PS50929"/>
    </source>
</evidence>
<evidence type="ECO:0000256" key="6">
    <source>
        <dbReference type="ARBA" id="ARBA00023136"/>
    </source>
</evidence>
<dbReference type="Gene3D" id="3.40.50.300">
    <property type="entry name" value="P-loop containing nucleotide triphosphate hydrolases"/>
    <property type="match status" value="1"/>
</dbReference>
<evidence type="ECO:0000256" key="4">
    <source>
        <dbReference type="ARBA" id="ARBA00022840"/>
    </source>
</evidence>
<feature type="transmembrane region" description="Helical" evidence="7">
    <location>
        <begin position="170"/>
        <end position="190"/>
    </location>
</feature>
<evidence type="ECO:0000256" key="3">
    <source>
        <dbReference type="ARBA" id="ARBA00022741"/>
    </source>
</evidence>
<accession>A0A1M6SBI8</accession>
<feature type="domain" description="ABC transporter" evidence="8">
    <location>
        <begin position="350"/>
        <end position="571"/>
    </location>
</feature>
<keyword evidence="3" id="KW-0547">Nucleotide-binding</keyword>
<evidence type="ECO:0000256" key="5">
    <source>
        <dbReference type="ARBA" id="ARBA00022989"/>
    </source>
</evidence>
<keyword evidence="6 7" id="KW-0472">Membrane</keyword>
<proteinExistence type="predicted"/>
<dbReference type="GO" id="GO:0005886">
    <property type="term" value="C:plasma membrane"/>
    <property type="evidence" value="ECO:0007669"/>
    <property type="project" value="UniProtKB-SubCell"/>
</dbReference>
<dbReference type="InterPro" id="IPR003439">
    <property type="entry name" value="ABC_transporter-like_ATP-bd"/>
</dbReference>
<dbReference type="EMBL" id="FRAG01000058">
    <property type="protein sequence ID" value="SHK42065.1"/>
    <property type="molecule type" value="Genomic_DNA"/>
</dbReference>
<keyword evidence="11" id="KW-1185">Reference proteome</keyword>
<gene>
    <name evidence="10" type="ORF">SAMN02745912_03256</name>
</gene>
<feature type="transmembrane region" description="Helical" evidence="7">
    <location>
        <begin position="29"/>
        <end position="49"/>
    </location>
</feature>
<evidence type="ECO:0000313" key="10">
    <source>
        <dbReference type="EMBL" id="SHK42065.1"/>
    </source>
</evidence>
<dbReference type="InterPro" id="IPR036640">
    <property type="entry name" value="ABC1_TM_sf"/>
</dbReference>
<dbReference type="PANTHER" id="PTHR43394">
    <property type="entry name" value="ATP-DEPENDENT PERMEASE MDL1, MITOCHONDRIAL"/>
    <property type="match status" value="1"/>
</dbReference>
<dbReference type="PANTHER" id="PTHR43394:SF1">
    <property type="entry name" value="ATP-BINDING CASSETTE SUB-FAMILY B MEMBER 10, MITOCHONDRIAL"/>
    <property type="match status" value="1"/>
</dbReference>
<dbReference type="InterPro" id="IPR011527">
    <property type="entry name" value="ABC1_TM_dom"/>
</dbReference>
<dbReference type="OrthoDB" id="1891664at2"/>
<dbReference type="PROSITE" id="PS50929">
    <property type="entry name" value="ABC_TM1F"/>
    <property type="match status" value="1"/>
</dbReference>
<evidence type="ECO:0000313" key="11">
    <source>
        <dbReference type="Proteomes" id="UP000184465"/>
    </source>
</evidence>
<evidence type="ECO:0000256" key="7">
    <source>
        <dbReference type="SAM" id="Phobius"/>
    </source>
</evidence>
<feature type="transmembrane region" description="Helical" evidence="7">
    <location>
        <begin position="69"/>
        <end position="90"/>
    </location>
</feature>
<dbReference type="STRING" id="1121301.SAMN02745912_03256"/>
<dbReference type="InterPro" id="IPR003593">
    <property type="entry name" value="AAA+_ATPase"/>
</dbReference>
<dbReference type="CDD" id="cd07346">
    <property type="entry name" value="ABC_6TM_exporters"/>
    <property type="match status" value="1"/>
</dbReference>
<dbReference type="Pfam" id="PF00664">
    <property type="entry name" value="ABC_membrane"/>
    <property type="match status" value="1"/>
</dbReference>
<evidence type="ECO:0000259" key="8">
    <source>
        <dbReference type="PROSITE" id="PS50893"/>
    </source>
</evidence>
<evidence type="ECO:0000256" key="2">
    <source>
        <dbReference type="ARBA" id="ARBA00022692"/>
    </source>
</evidence>
<dbReference type="SUPFAM" id="SSF52540">
    <property type="entry name" value="P-loop containing nucleoside triphosphate hydrolases"/>
    <property type="match status" value="1"/>
</dbReference>
<dbReference type="GO" id="GO:0016887">
    <property type="term" value="F:ATP hydrolysis activity"/>
    <property type="evidence" value="ECO:0007669"/>
    <property type="project" value="InterPro"/>
</dbReference>
<name>A0A1M6SBI8_PARC5</name>
<dbReference type="InterPro" id="IPR017871">
    <property type="entry name" value="ABC_transporter-like_CS"/>
</dbReference>
<evidence type="ECO:0000256" key="1">
    <source>
        <dbReference type="ARBA" id="ARBA00004651"/>
    </source>
</evidence>
<dbReference type="GO" id="GO:0005524">
    <property type="term" value="F:ATP binding"/>
    <property type="evidence" value="ECO:0007669"/>
    <property type="project" value="UniProtKB-KW"/>
</dbReference>
<reference evidence="10 11" key="1">
    <citation type="submission" date="2016-11" db="EMBL/GenBank/DDBJ databases">
        <authorList>
            <person name="Jaros S."/>
            <person name="Januszkiewicz K."/>
            <person name="Wedrychowicz H."/>
        </authorList>
    </citation>
    <scope>NUCLEOTIDE SEQUENCE [LARGE SCALE GENOMIC DNA]</scope>
    <source>
        <strain evidence="10 11">DSM 15212</strain>
    </source>
</reference>
<dbReference type="Proteomes" id="UP000184465">
    <property type="component" value="Unassembled WGS sequence"/>
</dbReference>
<dbReference type="SMART" id="SM00382">
    <property type="entry name" value="AAA"/>
    <property type="match status" value="1"/>
</dbReference>
<dbReference type="PROSITE" id="PS50893">
    <property type="entry name" value="ABC_TRANSPORTER_2"/>
    <property type="match status" value="1"/>
</dbReference>
<dbReference type="PROSITE" id="PS00211">
    <property type="entry name" value="ABC_TRANSPORTER_1"/>
    <property type="match status" value="1"/>
</dbReference>
<dbReference type="SUPFAM" id="SSF90123">
    <property type="entry name" value="ABC transporter transmembrane region"/>
    <property type="match status" value="1"/>
</dbReference>
<dbReference type="AlphaFoldDB" id="A0A1M6SBI8"/>
<keyword evidence="2 7" id="KW-0812">Transmembrane</keyword>
<feature type="domain" description="ABC transmembrane type-1" evidence="9">
    <location>
        <begin position="34"/>
        <end position="315"/>
    </location>
</feature>
<dbReference type="Pfam" id="PF00005">
    <property type="entry name" value="ABC_tran"/>
    <property type="match status" value="1"/>
</dbReference>
<dbReference type="Gene3D" id="1.20.1560.10">
    <property type="entry name" value="ABC transporter type 1, transmembrane domain"/>
    <property type="match status" value="1"/>
</dbReference>
<organism evidence="10 11">
    <name type="scientific">Paramaledivibacter caminithermalis (strain DSM 15212 / CIP 107654 / DViRD3)</name>
    <name type="common">Clostridium caminithermale</name>
    <dbReference type="NCBI Taxonomy" id="1121301"/>
    <lineage>
        <taxon>Bacteria</taxon>
        <taxon>Bacillati</taxon>
        <taxon>Bacillota</taxon>
        <taxon>Clostridia</taxon>
        <taxon>Peptostreptococcales</taxon>
        <taxon>Caminicellaceae</taxon>
        <taxon>Paramaledivibacter</taxon>
    </lineage>
</organism>
<dbReference type="InterPro" id="IPR039421">
    <property type="entry name" value="Type_1_exporter"/>
</dbReference>
<protein>
    <submittedName>
        <fullName evidence="10">ABC-type multidrug transport system, ATPase and permease component</fullName>
    </submittedName>
</protein>
<comment type="subcellular location">
    <subcellularLocation>
        <location evidence="1">Cell membrane</location>
        <topology evidence="1">Multi-pass membrane protein</topology>
    </subcellularLocation>
</comment>
<sequence length="572" mass="66173">MNYMSDDMSSKCFKPLEILKKLIRLNSKYIPHQIILVLAILLSSFLEIVEIDAFKQMIDAAINSDKTMLLKNFFVAFGVIVFNGILYFSANYFGLILDQMSTLNIQAILVRKIFKIQVLHLKRYHSNDILSRVNESVYEAQTGILGGTRQIFHNVIIICMTLGYLSTVNIRLILVVVPFVFVVPFFINMFSHQLRIFYYEEQICKAKKDALTKDTIESFEIIKAFSLKDKFKNKYRCKYSEIQKRRKKIYFFSGIIEHLESFLVMAGEFSIIAYGAFLYTKGDIKIGGIISFLILFERLIYPFSSIVNMWPNLQKAISSGFRFMELLDMPEEVCEKKKRFMNNKCNYQGLYIDGIYKRYDNESFVLKNISFKAALGEKVLIYGDSGEGKSTLVSILIRLFEPEQGNIFWKGVSIYDYELSEWRCKIAYVSQELRVFTGTILDNIQYGNINMPEDKIYYLTKVLGIYDSIMKKEKGFFTEIGMNGVQLSGGELQRLTIARALIKDADIIILDEPSSYLDAENELKMVALIDELFVGKLVIIISHKTTFFHRADKILELKNGQLYEYRADAQAF</sequence>
<keyword evidence="4" id="KW-0067">ATP-binding</keyword>
<keyword evidence="5 7" id="KW-1133">Transmembrane helix</keyword>
<dbReference type="InterPro" id="IPR027417">
    <property type="entry name" value="P-loop_NTPase"/>
</dbReference>
<dbReference type="GO" id="GO:0015421">
    <property type="term" value="F:ABC-type oligopeptide transporter activity"/>
    <property type="evidence" value="ECO:0007669"/>
    <property type="project" value="TreeGrafter"/>
</dbReference>